<dbReference type="Proteomes" id="UP001286313">
    <property type="component" value="Unassembled WGS sequence"/>
</dbReference>
<accession>A0AAE1G8X9</accession>
<proteinExistence type="predicted"/>
<comment type="caution">
    <text evidence="2">The sequence shown here is derived from an EMBL/GenBank/DDBJ whole genome shotgun (WGS) entry which is preliminary data.</text>
</comment>
<feature type="compositionally biased region" description="Low complexity" evidence="1">
    <location>
        <begin position="1"/>
        <end position="385"/>
    </location>
</feature>
<evidence type="ECO:0000313" key="3">
    <source>
        <dbReference type="Proteomes" id="UP001286313"/>
    </source>
</evidence>
<reference evidence="2" key="1">
    <citation type="submission" date="2023-10" db="EMBL/GenBank/DDBJ databases">
        <title>Genome assemblies of two species of porcelain crab, Petrolisthes cinctipes and Petrolisthes manimaculis (Anomura: Porcellanidae).</title>
        <authorList>
            <person name="Angst P."/>
        </authorList>
    </citation>
    <scope>NUCLEOTIDE SEQUENCE</scope>
    <source>
        <strain evidence="2">PB745_01</strain>
        <tissue evidence="2">Gill</tissue>
    </source>
</reference>
<organism evidence="2 3">
    <name type="scientific">Petrolisthes cinctipes</name>
    <name type="common">Flat porcelain crab</name>
    <dbReference type="NCBI Taxonomy" id="88211"/>
    <lineage>
        <taxon>Eukaryota</taxon>
        <taxon>Metazoa</taxon>
        <taxon>Ecdysozoa</taxon>
        <taxon>Arthropoda</taxon>
        <taxon>Crustacea</taxon>
        <taxon>Multicrustacea</taxon>
        <taxon>Malacostraca</taxon>
        <taxon>Eumalacostraca</taxon>
        <taxon>Eucarida</taxon>
        <taxon>Decapoda</taxon>
        <taxon>Pleocyemata</taxon>
        <taxon>Anomura</taxon>
        <taxon>Galatheoidea</taxon>
        <taxon>Porcellanidae</taxon>
        <taxon>Petrolisthes</taxon>
    </lineage>
</organism>
<dbReference type="EMBL" id="JAWQEG010000625">
    <property type="protein sequence ID" value="KAK3887486.1"/>
    <property type="molecule type" value="Genomic_DNA"/>
</dbReference>
<evidence type="ECO:0000256" key="1">
    <source>
        <dbReference type="SAM" id="MobiDB-lite"/>
    </source>
</evidence>
<sequence>MSTPSNTSHTMSTPSNTSNTMSTPSNTSHTMSTPSNIMSSLSNTSNTMSTPTNTSNTMSTPSNSNVSNTMLTPSNTSNTMSTPSNTSNTMSSPSNTSHTMSSPSNTSNTMSTPTNTSNTMSTLSNTSNTMSTLSNTSNTMSTLSNTSNTMSTPTNTSNTMSTLSNTSNTMSTPSNTSNTMSTPSNTSNTMSTPSNTSNTMSTPSNTMSTLSDTSNTMSTPSNTSNTMSTPSNTSNTMSTPSNTSNTMSTLNNTSNTVSTPSNTSNTMSTLSNTSNTMSTLSNTSNTMSSSNTSNTMSTPSNTSNTMSTPANTSNTMSTPSNTSNTMSTPANTSNTMSTPSNTSNTMSSPSNTNTSNTMSSPTNTSNIRSTPTNTNTSNTMSTPGSINTNRSRYARLLGIMTAGGGRGRARNSANITFGLDVEEKEKKDSRKHKEKSDDDDDSSKHKEKSDDDDDSSKHKEKSDVDDDSSKHKEKSDDDDSSKHKENNLSALDYSVCDDHNDSPEFDCRVHHKNSNLSECNCSVNGESDLPAMDNNECKDYNSTNLHDFNKHTGRKSCLPGHNLNKSREGSMPELNINLCTEAVKQPHSSAHQSFSVPQSNHKTEQGNSVPVKINHRGPIFGNNNVNIRIPSDCSESEEEMEKSAVSNVYFAKVMDQLNTFYLRIKVCSYTQSLLPYQTQEMNTLSRLEEKLDWLRKTTTTSELNERLRSFTLILQADVDLSSSFLSNFLNYIQSVMELEKDLTSVTEILQILVPSVNTMLRSTGVKEDVVKSIQNDNLVYSIYQSVVSTFSSESQYSSKSIKALLGFQCGDAATGGRSTKAHVVRMTPQESVAVFQDTFGDKGNQFDMYLIYVWQVYKVYEVRHEDGSEHPLVHSLMDVIEESGKYLSILRAKELQAKEHSDPFSTQFNNKMKDDAEKSLHPVPEANFEWTDFRLGRVNANGVAFLVNSPEWVCQLKELSTDIEKLEVKKRLKDVPSLGLTLGLELKSSIIILDPNNGEKGEMLLRLTYIRVRVVRTAGPVVRVYGVDTGTVHTCPDPLLLILLPPPLVQHPPCGRLARLPVVPCPASSHLAPQLAFLVALCQRPDLTQYLCAVDISPTASWLQVPELTQLTLHLLETLLDTLPNSHLLPHISLIIADYLLRGTGGDPKQSPCTNLAVSLLTTAMTTSPRLRLMLANEGLFITLCELGLNGEDYHQAWESLVTLLGGRTQVEKWASLTHRAASNVHHSKHHHKVTPKSIRMPSKPVDVDRSLGILHLSTLATRDRNWDLEIRRTLTTRQLCPYQSHGGWQWDQAEVVACDVGKLHHGHILSVRSDLTHHLIVDKCISNIRMNTLLQVILGMLNTGVGGKMYIGLTQAGVVQGVRMTRDQRDCFMLGFSKMVTSEITPSLLPCDSLIQMVPVLRPATPQTHFHPNHIDYFIIVLTVRPQPELIYRCRDDPVPVLVRGEGGATTTLRGPILTRTLAQAKTCTQALQQKVASEKENLLKMIWDEKSRQ</sequence>
<feature type="region of interest" description="Disordered" evidence="1">
    <location>
        <begin position="423"/>
        <end position="486"/>
    </location>
</feature>
<feature type="compositionally biased region" description="Basic and acidic residues" evidence="1">
    <location>
        <begin position="442"/>
        <end position="486"/>
    </location>
</feature>
<feature type="region of interest" description="Disordered" evidence="1">
    <location>
        <begin position="1"/>
        <end position="389"/>
    </location>
</feature>
<name>A0AAE1G8X9_PETCI</name>
<gene>
    <name evidence="2" type="ORF">Pcinc_008399</name>
</gene>
<keyword evidence="3" id="KW-1185">Reference proteome</keyword>
<evidence type="ECO:0000313" key="2">
    <source>
        <dbReference type="EMBL" id="KAK3887486.1"/>
    </source>
</evidence>
<protein>
    <submittedName>
        <fullName evidence="2">Uncharacterized protein</fullName>
    </submittedName>
</protein>